<dbReference type="AlphaFoldDB" id="A0A5J4L5N3"/>
<evidence type="ECO:0000313" key="1">
    <source>
        <dbReference type="EMBL" id="GER94963.1"/>
    </source>
</evidence>
<sequence>MPTTTTIEVLDAISPVNIVQTFDTETERRCHACREPLGLTAIECPECGAINIDRVRRRRENNRPERQVLREIVSPNYNGSYRIFRNSDGSLSCNCLSFLFQRGVQNGLGFSTCKHIRDYLNDNPAISLNGIEVPSDWQIAALKRLGVEAYGHLTNAQAYFVFHDLLTKQGVEYKEYERLLRTHGRVNILPIYSFGVELEMNIRSREELKRKLTEAGIDAALTGYTGNTSVDNPWRIGTDGSIRIDNGFEGTELVSPKLFGADGFATLKKVLYIVNDVGTRINKSCGFHVHIDAWNWDTSLMLELAKIWAKIEIPFLWYLVSPKRRNNNFCKAVDTNYLLRLAEGRYPDRYYSLNVSAFHRHRTLEFRLHNGTTDPEKILPWIIFLLKLVDSVKKGLKYSDITDSSFNGITDAIGMDDSAISVVKEARNRLYGRYMHWKEDAERNPNHIPQVQPIDPDSIEEELQRRARQAERDSLMHRRSGLRWTYSRRTNRLATANSDLPSNSVQNLASRILTSGRVIEESRFRQVDETIWAVPSRSEDDREYSVALIQKTILLPADAEDSGSMDTATTL</sequence>
<reference evidence="1" key="1">
    <citation type="submission" date="2019-10" db="EMBL/GenBank/DDBJ databases">
        <title>Metagenomic sequencing of thiosulfate-disproportionating enrichment culture.</title>
        <authorList>
            <person name="Umezawa K."/>
            <person name="Kojima H."/>
            <person name="Fukui M."/>
        </authorList>
    </citation>
    <scope>NUCLEOTIDE SEQUENCE</scope>
    <source>
        <strain evidence="1">45J</strain>
    </source>
</reference>
<name>A0A5J4L5N3_9ZZZZ</name>
<proteinExistence type="predicted"/>
<evidence type="ECO:0008006" key="2">
    <source>
        <dbReference type="Google" id="ProtNLM"/>
    </source>
</evidence>
<accession>A0A5J4L5N3</accession>
<organism evidence="1">
    <name type="scientific">hot springs metagenome</name>
    <dbReference type="NCBI Taxonomy" id="433727"/>
    <lineage>
        <taxon>unclassified sequences</taxon>
        <taxon>metagenomes</taxon>
        <taxon>ecological metagenomes</taxon>
    </lineage>
</organism>
<dbReference type="Pfam" id="PF12224">
    <property type="entry name" value="Amidoligase_2"/>
    <property type="match status" value="1"/>
</dbReference>
<comment type="caution">
    <text evidence="1">The sequence shown here is derived from an EMBL/GenBank/DDBJ whole genome shotgun (WGS) entry which is preliminary data.</text>
</comment>
<dbReference type="PANTHER" id="PTHR36847">
    <property type="entry name" value="AMIDOLIGASE ENZYME"/>
    <property type="match status" value="1"/>
</dbReference>
<protein>
    <recommendedName>
        <fullName evidence="2">Amidoligase enzyme</fullName>
    </recommendedName>
</protein>
<gene>
    <name evidence="1" type="ORF">A45J_2729</name>
</gene>
<dbReference type="PANTHER" id="PTHR36847:SF1">
    <property type="entry name" value="AMIDOLIGASE ENZYME"/>
    <property type="match status" value="1"/>
</dbReference>
<dbReference type="EMBL" id="BLAB01000002">
    <property type="protein sequence ID" value="GER94963.1"/>
    <property type="molecule type" value="Genomic_DNA"/>
</dbReference>
<dbReference type="InterPro" id="IPR022025">
    <property type="entry name" value="Amidoligase_2"/>
</dbReference>